<name>A0A2X2U701_9FIRM</name>
<dbReference type="Proteomes" id="UP000251853">
    <property type="component" value="Unassembled WGS sequence"/>
</dbReference>
<feature type="signal peptide" evidence="2">
    <location>
        <begin position="1"/>
        <end position="24"/>
    </location>
</feature>
<dbReference type="RefSeq" id="WP_112481637.1">
    <property type="nucleotide sequence ID" value="NZ_JAIWZC010000001.1"/>
</dbReference>
<organism evidence="3 4">
    <name type="scientific">Enterocloster clostridioformis</name>
    <dbReference type="NCBI Taxonomy" id="1531"/>
    <lineage>
        <taxon>Bacteria</taxon>
        <taxon>Bacillati</taxon>
        <taxon>Bacillota</taxon>
        <taxon>Clostridia</taxon>
        <taxon>Lachnospirales</taxon>
        <taxon>Lachnospiraceae</taxon>
        <taxon>Enterocloster</taxon>
    </lineage>
</organism>
<feature type="region of interest" description="Disordered" evidence="1">
    <location>
        <begin position="34"/>
        <end position="77"/>
    </location>
</feature>
<feature type="compositionally biased region" description="Basic and acidic residues" evidence="1">
    <location>
        <begin position="50"/>
        <end position="63"/>
    </location>
</feature>
<proteinExistence type="predicted"/>
<accession>A0A2X2U701</accession>
<evidence type="ECO:0000256" key="2">
    <source>
        <dbReference type="SAM" id="SignalP"/>
    </source>
</evidence>
<sequence>MKKRAKKLILMAGILCAISITVCACGSTEDESSDAVVTAPSDQQAELEDAVPKEDAADQKPIAETDSMPGKWEESDPNLEGSIKEIRDGQLTVVEAVIEKSDDGGDIMVAPGSGDDSDFNKVTVTYDEDTIIAIQTIRNGGASYDMSEATADSLAEGQTIRVWGVPSDDGLKATQIWIILVE</sequence>
<feature type="chain" id="PRO_5038655409" description="Lipoprotein" evidence="2">
    <location>
        <begin position="25"/>
        <end position="182"/>
    </location>
</feature>
<dbReference type="PROSITE" id="PS51257">
    <property type="entry name" value="PROKAR_LIPOPROTEIN"/>
    <property type="match status" value="1"/>
</dbReference>
<protein>
    <recommendedName>
        <fullName evidence="5">Lipoprotein</fullName>
    </recommendedName>
</protein>
<reference evidence="3 4" key="1">
    <citation type="submission" date="2018-06" db="EMBL/GenBank/DDBJ databases">
        <authorList>
            <consortium name="Pathogen Informatics"/>
            <person name="Doyle S."/>
        </authorList>
    </citation>
    <scope>NUCLEOTIDE SEQUENCE [LARGE SCALE GENOMIC DNA]</scope>
    <source>
        <strain evidence="3 4">NCTC11224</strain>
    </source>
</reference>
<evidence type="ECO:0008006" key="5">
    <source>
        <dbReference type="Google" id="ProtNLM"/>
    </source>
</evidence>
<dbReference type="EMBL" id="UAVW01000003">
    <property type="protein sequence ID" value="SQB10137.1"/>
    <property type="molecule type" value="Genomic_DNA"/>
</dbReference>
<evidence type="ECO:0000313" key="4">
    <source>
        <dbReference type="Proteomes" id="UP000251853"/>
    </source>
</evidence>
<evidence type="ECO:0000256" key="1">
    <source>
        <dbReference type="SAM" id="MobiDB-lite"/>
    </source>
</evidence>
<keyword evidence="4" id="KW-1185">Reference proteome</keyword>
<dbReference type="AlphaFoldDB" id="A0A2X2U701"/>
<keyword evidence="2" id="KW-0732">Signal</keyword>
<gene>
    <name evidence="3" type="ORF">NCTC11224_01444</name>
</gene>
<evidence type="ECO:0000313" key="3">
    <source>
        <dbReference type="EMBL" id="SQB10137.1"/>
    </source>
</evidence>